<keyword evidence="4" id="KW-1185">Reference proteome</keyword>
<feature type="transmembrane region" description="Helical" evidence="1">
    <location>
        <begin position="109"/>
        <end position="131"/>
    </location>
</feature>
<dbReference type="SUPFAM" id="SSF53474">
    <property type="entry name" value="alpha/beta-Hydrolases"/>
    <property type="match status" value="1"/>
</dbReference>
<dbReference type="GO" id="GO:0003824">
    <property type="term" value="F:catalytic activity"/>
    <property type="evidence" value="ECO:0007669"/>
    <property type="project" value="UniProtKB-ARBA"/>
</dbReference>
<organism evidence="3 4">
    <name type="scientific">Acrocarpospora phusangensis</name>
    <dbReference type="NCBI Taxonomy" id="1070424"/>
    <lineage>
        <taxon>Bacteria</taxon>
        <taxon>Bacillati</taxon>
        <taxon>Actinomycetota</taxon>
        <taxon>Actinomycetes</taxon>
        <taxon>Streptosporangiales</taxon>
        <taxon>Streptosporangiaceae</taxon>
        <taxon>Acrocarpospora</taxon>
    </lineage>
</organism>
<dbReference type="RefSeq" id="WP_204044331.1">
    <property type="nucleotide sequence ID" value="NZ_BOOA01000061.1"/>
</dbReference>
<keyword evidence="1" id="KW-0812">Transmembrane</keyword>
<protein>
    <submittedName>
        <fullName evidence="3">Ndr family protein</fullName>
    </submittedName>
</protein>
<evidence type="ECO:0000259" key="2">
    <source>
        <dbReference type="Pfam" id="PF12697"/>
    </source>
</evidence>
<dbReference type="InterPro" id="IPR029058">
    <property type="entry name" value="AB_hydrolase_fold"/>
</dbReference>
<comment type="caution">
    <text evidence="3">The sequence shown here is derived from an EMBL/GenBank/DDBJ whole genome shotgun (WGS) entry which is preliminary data.</text>
</comment>
<feature type="domain" description="AB hydrolase-1" evidence="2">
    <location>
        <begin position="52"/>
        <end position="264"/>
    </location>
</feature>
<dbReference type="PANTHER" id="PTHR43798">
    <property type="entry name" value="MONOACYLGLYCEROL LIPASE"/>
    <property type="match status" value="1"/>
</dbReference>
<reference evidence="3" key="1">
    <citation type="submission" date="2021-01" db="EMBL/GenBank/DDBJ databases">
        <title>Whole genome shotgun sequence of Acrocarpospora phusangensis NBRC 108782.</title>
        <authorList>
            <person name="Komaki H."/>
            <person name="Tamura T."/>
        </authorList>
    </citation>
    <scope>NUCLEOTIDE SEQUENCE</scope>
    <source>
        <strain evidence="3">NBRC 108782</strain>
    </source>
</reference>
<name>A0A919QEX4_9ACTN</name>
<keyword evidence="1" id="KW-1133">Transmembrane helix</keyword>
<dbReference type="PANTHER" id="PTHR43798:SF33">
    <property type="entry name" value="HYDROLASE, PUTATIVE (AFU_ORTHOLOGUE AFUA_2G14860)-RELATED"/>
    <property type="match status" value="1"/>
</dbReference>
<evidence type="ECO:0000313" key="4">
    <source>
        <dbReference type="Proteomes" id="UP000640052"/>
    </source>
</evidence>
<dbReference type="AlphaFoldDB" id="A0A919QEX4"/>
<dbReference type="Gene3D" id="3.40.50.1820">
    <property type="entry name" value="alpha/beta hydrolase"/>
    <property type="match status" value="1"/>
</dbReference>
<dbReference type="EMBL" id="BOOA01000061">
    <property type="protein sequence ID" value="GIH27682.1"/>
    <property type="molecule type" value="Genomic_DNA"/>
</dbReference>
<evidence type="ECO:0000256" key="1">
    <source>
        <dbReference type="SAM" id="Phobius"/>
    </source>
</evidence>
<proteinExistence type="predicted"/>
<dbReference type="GO" id="GO:0016020">
    <property type="term" value="C:membrane"/>
    <property type="evidence" value="ECO:0007669"/>
    <property type="project" value="TreeGrafter"/>
</dbReference>
<keyword evidence="1" id="KW-0472">Membrane</keyword>
<dbReference type="InterPro" id="IPR050266">
    <property type="entry name" value="AB_hydrolase_sf"/>
</dbReference>
<dbReference type="Proteomes" id="UP000640052">
    <property type="component" value="Unassembled WGS sequence"/>
</dbReference>
<accession>A0A919QEX4</accession>
<evidence type="ECO:0000313" key="3">
    <source>
        <dbReference type="EMBL" id="GIH27682.1"/>
    </source>
</evidence>
<sequence>MIYKSEAGARQIERRYREYLADWPVPSEQITVPTGAGDTFVLACGPADAPPVLLLHGSASNAAMWRYDVETWSRDFRLYAIDMIGEPGLSARSRPELGSEAYARWLDEVLAGLGVASASIVGMSLGGWLALDYAVRRPDRVERLALVCPAGVGRQKVLVLLGALLLQLLGRGRAAMHLILGVTEDPGDAAFADYVLLIHRHFRPRRERIPLFTDEELGRLTMPVLAVVGGRDAMLDSAATKARLETAAPDATVRLLPEAGHLVPSQNGPILEFLRTGMRSTAL</sequence>
<dbReference type="Pfam" id="PF12697">
    <property type="entry name" value="Abhydrolase_6"/>
    <property type="match status" value="1"/>
</dbReference>
<gene>
    <name evidence="3" type="ORF">Aph01nite_59920</name>
</gene>
<dbReference type="InterPro" id="IPR000073">
    <property type="entry name" value="AB_hydrolase_1"/>
</dbReference>
<dbReference type="PRINTS" id="PR00111">
    <property type="entry name" value="ABHYDROLASE"/>
</dbReference>